<reference evidence="1 3" key="1">
    <citation type="submission" date="2007-10" db="EMBL/GenBank/DDBJ databases">
        <title>Complete sequence of Shewanella pealeana ATCC 700345.</title>
        <authorList>
            <consortium name="US DOE Joint Genome Institute"/>
            <person name="Copeland A."/>
            <person name="Lucas S."/>
            <person name="Lapidus A."/>
            <person name="Barry K."/>
            <person name="Glavina del Rio T."/>
            <person name="Dalin E."/>
            <person name="Tice H."/>
            <person name="Pitluck S."/>
            <person name="Chertkov O."/>
            <person name="Brettin T."/>
            <person name="Bruce D."/>
            <person name="Detter J.C."/>
            <person name="Han C."/>
            <person name="Schmutz J."/>
            <person name="Larimer F."/>
            <person name="Land M."/>
            <person name="Hauser L."/>
            <person name="Kyrpides N."/>
            <person name="Kim E."/>
            <person name="Zhao J.-S.Z."/>
            <person name="Manno D."/>
            <person name="Hawari J."/>
            <person name="Richardson P."/>
        </authorList>
    </citation>
    <scope>NUCLEOTIDE SEQUENCE [LARGE SCALE GENOMIC DNA]</scope>
    <source>
        <strain evidence="1">ATCC 700345</strain>
        <strain evidence="3">ATCC 700345 / ANG-SQ1</strain>
    </source>
</reference>
<dbReference type="InterPro" id="IPR019504">
    <property type="entry name" value="Peptidase_U49_Lit_pept"/>
</dbReference>
<dbReference type="KEGG" id="spl:Spea_3454"/>
<dbReference type="EMBL" id="CP000851">
    <property type="protein sequence ID" value="ABV87210.1"/>
    <property type="molecule type" value="Genomic_DNA"/>
</dbReference>
<evidence type="ECO:0000313" key="1">
    <source>
        <dbReference type="EMBL" id="ABV87210.1"/>
    </source>
</evidence>
<name>A8H3S3_SHEPA</name>
<dbReference type="HOGENOM" id="CLU_979143_0_0_6"/>
<gene>
    <name evidence="1" type="ordered locus">Spea_1887</name>
    <name evidence="2" type="ordered locus">Spea_3454</name>
</gene>
<proteinExistence type="predicted"/>
<dbReference type="Pfam" id="PF10463">
    <property type="entry name" value="Peptidase_U49"/>
    <property type="match status" value="1"/>
</dbReference>
<dbReference type="KEGG" id="spl:Spea_1887"/>
<accession>A8H3S3</accession>
<dbReference type="AlphaFoldDB" id="A8H3S3"/>
<dbReference type="NCBIfam" id="NF007238">
    <property type="entry name" value="PRK09672.1"/>
    <property type="match status" value="1"/>
</dbReference>
<dbReference type="Proteomes" id="UP000002608">
    <property type="component" value="Chromosome"/>
</dbReference>
<evidence type="ECO:0000313" key="2">
    <source>
        <dbReference type="EMBL" id="ABV88767.1"/>
    </source>
</evidence>
<sequence length="276" mass="30918">MSAVASRVAPENESKLVELSNKHDFSLLFLKESGFTFRVNTKTKVIKIPYGGLEYLWTFSLKAWLLYQAYAQAQLNGEQNLDLETINGYAGTSQLTEYLKESLYAESYDPNKNFSALISVEEIDQEVATEIFLCALGWIIWHEIAHIELGHSSLEINTLSIQEEKDADLYSTNWILSSSTIAAESKKRIVGITIALLAIQSLELDSKSCFKGTHPDASNRIFDNLSQHSEIGDEISQAMSIVTLQSMTKIDIAPMSDLNFSDMLGEALYQINVNKR</sequence>
<organism evidence="1 3">
    <name type="scientific">Shewanella pealeana (strain ATCC 700345 / ANG-SQ1)</name>
    <dbReference type="NCBI Taxonomy" id="398579"/>
    <lineage>
        <taxon>Bacteria</taxon>
        <taxon>Pseudomonadati</taxon>
        <taxon>Pseudomonadota</taxon>
        <taxon>Gammaproteobacteria</taxon>
        <taxon>Alteromonadales</taxon>
        <taxon>Shewanellaceae</taxon>
        <taxon>Shewanella</taxon>
    </lineage>
</organism>
<keyword evidence="3" id="KW-1185">Reference proteome</keyword>
<protein>
    <submittedName>
        <fullName evidence="1">Cell death peptidase, inhibitor of T4 late gene expression</fullName>
    </submittedName>
</protein>
<evidence type="ECO:0000313" key="3">
    <source>
        <dbReference type="Proteomes" id="UP000002608"/>
    </source>
</evidence>
<dbReference type="MEROPS" id="U49.001"/>
<dbReference type="STRING" id="398579.Spea_1887"/>
<dbReference type="EMBL" id="CP000851">
    <property type="protein sequence ID" value="ABV88767.1"/>
    <property type="molecule type" value="Genomic_DNA"/>
</dbReference>
<dbReference type="eggNOG" id="ENOG5033IJV">
    <property type="taxonomic scope" value="Bacteria"/>
</dbReference>